<reference evidence="1" key="1">
    <citation type="journal article" date="2014" name="Int. J. Syst. Evol. Microbiol.">
        <title>Complete genome of a new Firmicutes species belonging to the dominant human colonic microbiota ('Ruminococcus bicirculans') reveals two chromosomes and a selective capacity to utilize plant glucans.</title>
        <authorList>
            <consortium name="NISC Comparative Sequencing Program"/>
            <person name="Wegmann U."/>
            <person name="Louis P."/>
            <person name="Goesmann A."/>
            <person name="Henrissat B."/>
            <person name="Duncan S.H."/>
            <person name="Flint H.J."/>
        </authorList>
    </citation>
    <scope>NUCLEOTIDE SEQUENCE</scope>
    <source>
        <strain evidence="1">ICMP 19560</strain>
    </source>
</reference>
<dbReference type="EMBL" id="JBHUGY010000021">
    <property type="protein sequence ID" value="MFD2054229.1"/>
    <property type="molecule type" value="Genomic_DNA"/>
</dbReference>
<organism evidence="1 3">
    <name type="scientific">Mesorhizobium calcicola</name>
    <dbReference type="NCBI Taxonomy" id="1300310"/>
    <lineage>
        <taxon>Bacteria</taxon>
        <taxon>Pseudomonadati</taxon>
        <taxon>Pseudomonadota</taxon>
        <taxon>Alphaproteobacteria</taxon>
        <taxon>Hyphomicrobiales</taxon>
        <taxon>Phyllobacteriaceae</taxon>
        <taxon>Mesorhizobium</taxon>
    </lineage>
</organism>
<reference evidence="1" key="3">
    <citation type="submission" date="2024-09" db="EMBL/GenBank/DDBJ databases">
        <authorList>
            <person name="Sun Q."/>
            <person name="Mori K."/>
        </authorList>
    </citation>
    <scope>NUCLEOTIDE SEQUENCE</scope>
    <source>
        <strain evidence="1">ICMP 19560</strain>
    </source>
</reference>
<protein>
    <submittedName>
        <fullName evidence="1">Uncharacterized protein</fullName>
    </submittedName>
</protein>
<evidence type="ECO:0000313" key="2">
    <source>
        <dbReference type="EMBL" id="MFD2054860.1"/>
    </source>
</evidence>
<gene>
    <name evidence="1" type="ORF">ACFSQT_14355</name>
    <name evidence="2" type="ORF">ACFSQT_17805</name>
</gene>
<accession>A0ABW4WC48</accession>
<dbReference type="Proteomes" id="UP001597349">
    <property type="component" value="Unassembled WGS sequence"/>
</dbReference>
<reference evidence="3" key="2">
    <citation type="journal article" date="2019" name="Int. J. Syst. Evol. Microbiol.">
        <title>The Global Catalogue of Microorganisms (GCM) 10K type strain sequencing project: providing services to taxonomists for standard genome sequencing and annotation.</title>
        <authorList>
            <consortium name="The Broad Institute Genomics Platform"/>
            <consortium name="The Broad Institute Genome Sequencing Center for Infectious Disease"/>
            <person name="Wu L."/>
            <person name="Ma J."/>
        </authorList>
    </citation>
    <scope>NUCLEOTIDE SEQUENCE [LARGE SCALE GENOMIC DNA]</scope>
    <source>
        <strain evidence="3">CGMCC 1.16226</strain>
    </source>
</reference>
<dbReference type="RefSeq" id="WP_379019613.1">
    <property type="nucleotide sequence ID" value="NZ_JBHUGY010000021.1"/>
</dbReference>
<name>A0ABW4WC48_9HYPH</name>
<dbReference type="EMBL" id="JBHUGY010000027">
    <property type="protein sequence ID" value="MFD2054860.1"/>
    <property type="molecule type" value="Genomic_DNA"/>
</dbReference>
<proteinExistence type="predicted"/>
<evidence type="ECO:0000313" key="3">
    <source>
        <dbReference type="Proteomes" id="UP001597349"/>
    </source>
</evidence>
<sequence>MMVWLGAVRDLIEAGLSEPADAATRYGISIAKPALGVRLGVMQRCHVGEDEAETPTLTEAIDAPVGIFGRASG</sequence>
<comment type="caution">
    <text evidence="1">The sequence shown here is derived from an EMBL/GenBank/DDBJ whole genome shotgun (WGS) entry which is preliminary data.</text>
</comment>
<keyword evidence="3" id="KW-1185">Reference proteome</keyword>
<evidence type="ECO:0000313" key="1">
    <source>
        <dbReference type="EMBL" id="MFD2054229.1"/>
    </source>
</evidence>